<evidence type="ECO:0000313" key="1">
    <source>
        <dbReference type="EMBL" id="GGP43786.1"/>
    </source>
</evidence>
<protein>
    <submittedName>
        <fullName evidence="1">Uncharacterized protein</fullName>
    </submittedName>
</protein>
<organism evidence="1 2">
    <name type="scientific">Saccharothrix coeruleofusca</name>
    <dbReference type="NCBI Taxonomy" id="33919"/>
    <lineage>
        <taxon>Bacteria</taxon>
        <taxon>Bacillati</taxon>
        <taxon>Actinomycetota</taxon>
        <taxon>Actinomycetes</taxon>
        <taxon>Pseudonocardiales</taxon>
        <taxon>Pseudonocardiaceae</taxon>
        <taxon>Saccharothrix</taxon>
    </lineage>
</organism>
<evidence type="ECO:0000313" key="2">
    <source>
        <dbReference type="Proteomes" id="UP000639606"/>
    </source>
</evidence>
<name>A0A918ECY9_9PSEU</name>
<proteinExistence type="predicted"/>
<dbReference type="AlphaFoldDB" id="A0A918ECY9"/>
<dbReference type="Proteomes" id="UP000639606">
    <property type="component" value="Unassembled WGS sequence"/>
</dbReference>
<reference evidence="1" key="1">
    <citation type="journal article" date="2014" name="Int. J. Syst. Evol. Microbiol.">
        <title>Complete genome sequence of Corynebacterium casei LMG S-19264T (=DSM 44701T), isolated from a smear-ripened cheese.</title>
        <authorList>
            <consortium name="US DOE Joint Genome Institute (JGI-PGF)"/>
            <person name="Walter F."/>
            <person name="Albersmeier A."/>
            <person name="Kalinowski J."/>
            <person name="Ruckert C."/>
        </authorList>
    </citation>
    <scope>NUCLEOTIDE SEQUENCE</scope>
    <source>
        <strain evidence="1">JCM 3313</strain>
    </source>
</reference>
<comment type="caution">
    <text evidence="1">The sequence shown here is derived from an EMBL/GenBank/DDBJ whole genome shotgun (WGS) entry which is preliminary data.</text>
</comment>
<dbReference type="RefSeq" id="WP_189222248.1">
    <property type="nucleotide sequence ID" value="NZ_BMRG01000002.1"/>
</dbReference>
<accession>A0A918ECY9</accession>
<reference evidence="1" key="2">
    <citation type="submission" date="2020-09" db="EMBL/GenBank/DDBJ databases">
        <authorList>
            <person name="Sun Q."/>
            <person name="Ohkuma M."/>
        </authorList>
    </citation>
    <scope>NUCLEOTIDE SEQUENCE</scope>
    <source>
        <strain evidence="1">JCM 3313</strain>
    </source>
</reference>
<gene>
    <name evidence="1" type="ORF">GCM10010185_14350</name>
</gene>
<sequence length="223" mass="24686">MSRKTHCPKRWPIAPVGRPHGTPLTLAQREVVRRCRALPQLTDPLEIELVVSHAVSDVPVDEEFWAGVIEHAVSLPTRRNEALLRALAALLTGRPREWAARAAPPLPPELVVGEAWICDRSIDAGYLALICSYSYGVREHAMVFLVDELAGGMVRKAFVTRDVAVALVRLSEQGPLEQVAPAAAHWLLSKSYDRLDRQADLAVDVEVWRTRLLAGRRIALAFG</sequence>
<dbReference type="EMBL" id="BMRG01000002">
    <property type="protein sequence ID" value="GGP43786.1"/>
    <property type="molecule type" value="Genomic_DNA"/>
</dbReference>
<keyword evidence="2" id="KW-1185">Reference proteome</keyword>